<evidence type="ECO:0000313" key="2">
    <source>
        <dbReference type="Proteomes" id="UP000095649"/>
    </source>
</evidence>
<dbReference type="Proteomes" id="UP000095649">
    <property type="component" value="Unassembled WGS sequence"/>
</dbReference>
<dbReference type="AlphaFoldDB" id="A0A173UBC7"/>
<dbReference type="EMBL" id="CYXN01000018">
    <property type="protein sequence ID" value="CUN12134.1"/>
    <property type="molecule type" value="Genomic_DNA"/>
</dbReference>
<dbReference type="OrthoDB" id="2048320at2"/>
<gene>
    <name evidence="1" type="ORF">ERS852582_02025</name>
</gene>
<protein>
    <submittedName>
        <fullName evidence="1">Uncharacterized protein</fullName>
    </submittedName>
</protein>
<evidence type="ECO:0000313" key="1">
    <source>
        <dbReference type="EMBL" id="CUN12134.1"/>
    </source>
</evidence>
<accession>A0A173UBC7</accession>
<dbReference type="RefSeq" id="WP_055186419.1">
    <property type="nucleotide sequence ID" value="NZ_CYXN01000018.1"/>
</dbReference>
<proteinExistence type="predicted"/>
<organism evidence="1 2">
    <name type="scientific">Faecalibacterium prausnitzii</name>
    <dbReference type="NCBI Taxonomy" id="853"/>
    <lineage>
        <taxon>Bacteria</taxon>
        <taxon>Bacillati</taxon>
        <taxon>Bacillota</taxon>
        <taxon>Clostridia</taxon>
        <taxon>Eubacteriales</taxon>
        <taxon>Oscillospiraceae</taxon>
        <taxon>Faecalibacterium</taxon>
    </lineage>
</organism>
<name>A0A173UBC7_9FIRM</name>
<sequence length="70" mass="7688">MPEYRVLRIDEQLYGCEELPAGQPVLCDVTLTDAAGAARILPYPDRELTFLGVDEGDTVCLLPDGTLHKL</sequence>
<reference evidence="1 2" key="1">
    <citation type="submission" date="2015-09" db="EMBL/GenBank/DDBJ databases">
        <authorList>
            <consortium name="Pathogen Informatics"/>
        </authorList>
    </citation>
    <scope>NUCLEOTIDE SEQUENCE [LARGE SCALE GENOMIC DNA]</scope>
    <source>
        <strain evidence="1 2">2789STDY5834970</strain>
    </source>
</reference>